<protein>
    <submittedName>
        <fullName evidence="1">Uncharacterized protein</fullName>
    </submittedName>
</protein>
<organism evidence="1 2">
    <name type="scientific">Vreelandella boliviensis LC1</name>
    <dbReference type="NCBI Taxonomy" id="1072583"/>
    <lineage>
        <taxon>Bacteria</taxon>
        <taxon>Pseudomonadati</taxon>
        <taxon>Pseudomonadota</taxon>
        <taxon>Gammaproteobacteria</taxon>
        <taxon>Oceanospirillales</taxon>
        <taxon>Halomonadaceae</taxon>
        <taxon>Vreelandella</taxon>
    </lineage>
</organism>
<evidence type="ECO:0000313" key="2">
    <source>
        <dbReference type="Proteomes" id="UP000005756"/>
    </source>
</evidence>
<gene>
    <name evidence="1" type="ORF">KUC_3762</name>
</gene>
<proteinExistence type="predicted"/>
<name>A0A7U9GER4_9GAMM</name>
<evidence type="ECO:0000313" key="1">
    <source>
        <dbReference type="EMBL" id="EHJ91319.1"/>
    </source>
</evidence>
<sequence>MALLINRKARSLSNVLWRYSTMFDNVLETLFSNYGSSK</sequence>
<reference evidence="1 2" key="1">
    <citation type="submission" date="2011-10" db="EMBL/GenBank/DDBJ databases">
        <authorList>
            <person name="Quillaguamn J."/>
            <person name="Guzmn D."/>
            <person name="Balderrama-Subieta A."/>
            <person name="Cardona-Ortuo C."/>
            <person name="Guevara-Martnez M."/>
            <person name="Callisaya-Quispe N."/>
        </authorList>
    </citation>
    <scope>NUCLEOTIDE SEQUENCE [LARGE SCALE GENOMIC DNA]</scope>
    <source>
        <strain evidence="1 2">LC1</strain>
    </source>
</reference>
<accession>A0A7U9GER4</accession>
<dbReference type="EMBL" id="JH393260">
    <property type="protein sequence ID" value="EHJ91319.1"/>
    <property type="molecule type" value="Genomic_DNA"/>
</dbReference>
<dbReference type="AlphaFoldDB" id="A0A7U9GER4"/>
<dbReference type="Proteomes" id="UP000005756">
    <property type="component" value="Unassembled WGS sequence"/>
</dbReference>